<dbReference type="InterPro" id="IPR000600">
    <property type="entry name" value="ROK"/>
</dbReference>
<dbReference type="PANTHER" id="PTHR18964">
    <property type="entry name" value="ROK (REPRESSOR, ORF, KINASE) FAMILY"/>
    <property type="match status" value="1"/>
</dbReference>
<dbReference type="CDD" id="cd23763">
    <property type="entry name" value="ASKHA_ATPase_ROK"/>
    <property type="match status" value="1"/>
</dbReference>
<name>A0ABN2JGW0_9MICO</name>
<dbReference type="SUPFAM" id="SSF53067">
    <property type="entry name" value="Actin-like ATPase domain"/>
    <property type="match status" value="1"/>
</dbReference>
<dbReference type="InterPro" id="IPR036390">
    <property type="entry name" value="WH_DNA-bd_sf"/>
</dbReference>
<keyword evidence="3" id="KW-1185">Reference proteome</keyword>
<gene>
    <name evidence="2" type="ORF">GCM10009809_23000</name>
</gene>
<evidence type="ECO:0000256" key="1">
    <source>
        <dbReference type="ARBA" id="ARBA00006479"/>
    </source>
</evidence>
<dbReference type="Gene3D" id="1.10.10.10">
    <property type="entry name" value="Winged helix-like DNA-binding domain superfamily/Winged helix DNA-binding domain"/>
    <property type="match status" value="1"/>
</dbReference>
<dbReference type="Proteomes" id="UP001501138">
    <property type="component" value="Unassembled WGS sequence"/>
</dbReference>
<dbReference type="EMBL" id="BAAAPM010000004">
    <property type="protein sequence ID" value="GAA1726664.1"/>
    <property type="molecule type" value="Genomic_DNA"/>
</dbReference>
<organism evidence="2 3">
    <name type="scientific">Isoptericola hypogeus</name>
    <dbReference type="NCBI Taxonomy" id="300179"/>
    <lineage>
        <taxon>Bacteria</taxon>
        <taxon>Bacillati</taxon>
        <taxon>Actinomycetota</taxon>
        <taxon>Actinomycetes</taxon>
        <taxon>Micrococcales</taxon>
        <taxon>Promicromonosporaceae</taxon>
        <taxon>Isoptericola</taxon>
    </lineage>
</organism>
<proteinExistence type="inferred from homology"/>
<dbReference type="SUPFAM" id="SSF46785">
    <property type="entry name" value="Winged helix' DNA-binding domain"/>
    <property type="match status" value="1"/>
</dbReference>
<dbReference type="Gene3D" id="3.30.420.40">
    <property type="match status" value="2"/>
</dbReference>
<reference evidence="2 3" key="1">
    <citation type="journal article" date="2019" name="Int. J. Syst. Evol. Microbiol.">
        <title>The Global Catalogue of Microorganisms (GCM) 10K type strain sequencing project: providing services to taxonomists for standard genome sequencing and annotation.</title>
        <authorList>
            <consortium name="The Broad Institute Genomics Platform"/>
            <consortium name="The Broad Institute Genome Sequencing Center for Infectious Disease"/>
            <person name="Wu L."/>
            <person name="Ma J."/>
        </authorList>
    </citation>
    <scope>NUCLEOTIDE SEQUENCE [LARGE SCALE GENOMIC DNA]</scope>
    <source>
        <strain evidence="2 3">JCM 15589</strain>
    </source>
</reference>
<evidence type="ECO:0000313" key="3">
    <source>
        <dbReference type="Proteomes" id="UP001501138"/>
    </source>
</evidence>
<comment type="similarity">
    <text evidence="1">Belongs to the ROK (NagC/XylR) family.</text>
</comment>
<dbReference type="Pfam" id="PF00480">
    <property type="entry name" value="ROK"/>
    <property type="match status" value="1"/>
</dbReference>
<dbReference type="InterPro" id="IPR043129">
    <property type="entry name" value="ATPase_NBD"/>
</dbReference>
<evidence type="ECO:0000313" key="2">
    <source>
        <dbReference type="EMBL" id="GAA1726664.1"/>
    </source>
</evidence>
<accession>A0ABN2JGW0</accession>
<sequence>MTGRWIGDPTSAAACLTAVRELGSGTVSELATAAGLSRPTLESALVKLADVGLVEHRVDSVQPHQAGGRPARVSRFRPDAGYVAGVDLVGTTVKVALADLSGTWIHTGAAELATPTSANPSLDPVVTAVHAVLDDAGADGRLLKAVGVGTSGVVRADGTMMTSPFVRPWVERNIRDELTALIGVPVTVDNDLTLAAFAESRMGALRDTGTALYAETFHNMAVRVVIDGNVVRGRRRVAGELGVLKVFNAEGYRLETYFDDLARFEVALLALRDGSTDPSHLSLRDELVASMAKPLAAMTLAVDPDVIALGGRLGRFADALVPQLIESLHDASIRGPVLDTRIVGAELGRAGILVGAIDQAFALHAAEIYGLPVDPPVQNLIHDSEELSVHA</sequence>
<protein>
    <submittedName>
        <fullName evidence="2">ROK family transcriptional regulator</fullName>
    </submittedName>
</protein>
<comment type="caution">
    <text evidence="2">The sequence shown here is derived from an EMBL/GenBank/DDBJ whole genome shotgun (WGS) entry which is preliminary data.</text>
</comment>
<dbReference type="InterPro" id="IPR036388">
    <property type="entry name" value="WH-like_DNA-bd_sf"/>
</dbReference>
<dbReference type="PANTHER" id="PTHR18964:SF149">
    <property type="entry name" value="BIFUNCTIONAL UDP-N-ACETYLGLUCOSAMINE 2-EPIMERASE_N-ACETYLMANNOSAMINE KINASE"/>
    <property type="match status" value="1"/>
</dbReference>